<accession>A0A822YQI8</accession>
<comment type="caution">
    <text evidence="1">The sequence shown here is derived from an EMBL/GenBank/DDBJ whole genome shotgun (WGS) entry which is preliminary data.</text>
</comment>
<dbReference type="AlphaFoldDB" id="A0A822YQI8"/>
<name>A0A822YQI8_NELNU</name>
<evidence type="ECO:0000313" key="1">
    <source>
        <dbReference type="EMBL" id="DAD34820.1"/>
    </source>
</evidence>
<sequence>MIFFEILECLGKMALFKDAGKVAEGMTVGMPGSRWEKTKELTL</sequence>
<proteinExistence type="predicted"/>
<reference evidence="1 2" key="1">
    <citation type="journal article" date="2020" name="Mol. Biol. Evol.">
        <title>Distinct Expression and Methylation Patterns for Genes with Different Fates following a Single Whole-Genome Duplication in Flowering Plants.</title>
        <authorList>
            <person name="Shi T."/>
            <person name="Rahmani R.S."/>
            <person name="Gugger P.F."/>
            <person name="Wang M."/>
            <person name="Li H."/>
            <person name="Zhang Y."/>
            <person name="Li Z."/>
            <person name="Wang Q."/>
            <person name="Van de Peer Y."/>
            <person name="Marchal K."/>
            <person name="Chen J."/>
        </authorList>
    </citation>
    <scope>NUCLEOTIDE SEQUENCE [LARGE SCALE GENOMIC DNA]</scope>
    <source>
        <tissue evidence="1">Leaf</tissue>
    </source>
</reference>
<organism evidence="1 2">
    <name type="scientific">Nelumbo nucifera</name>
    <name type="common">Sacred lotus</name>
    <dbReference type="NCBI Taxonomy" id="4432"/>
    <lineage>
        <taxon>Eukaryota</taxon>
        <taxon>Viridiplantae</taxon>
        <taxon>Streptophyta</taxon>
        <taxon>Embryophyta</taxon>
        <taxon>Tracheophyta</taxon>
        <taxon>Spermatophyta</taxon>
        <taxon>Magnoliopsida</taxon>
        <taxon>Proteales</taxon>
        <taxon>Nelumbonaceae</taxon>
        <taxon>Nelumbo</taxon>
    </lineage>
</organism>
<evidence type="ECO:0000313" key="2">
    <source>
        <dbReference type="Proteomes" id="UP000607653"/>
    </source>
</evidence>
<protein>
    <submittedName>
        <fullName evidence="1">Uncharacterized protein</fullName>
    </submittedName>
</protein>
<gene>
    <name evidence="1" type="ORF">HUJ06_005459</name>
</gene>
<dbReference type="EMBL" id="DUZY01000004">
    <property type="protein sequence ID" value="DAD34820.1"/>
    <property type="molecule type" value="Genomic_DNA"/>
</dbReference>
<keyword evidence="2" id="KW-1185">Reference proteome</keyword>
<dbReference type="Proteomes" id="UP000607653">
    <property type="component" value="Unassembled WGS sequence"/>
</dbReference>